<dbReference type="GO" id="GO:0006635">
    <property type="term" value="P:fatty acid beta-oxidation"/>
    <property type="evidence" value="ECO:0007669"/>
    <property type="project" value="TreeGrafter"/>
</dbReference>
<evidence type="ECO:0000256" key="7">
    <source>
        <dbReference type="RuleBase" id="RU003707"/>
    </source>
</evidence>
<dbReference type="RefSeq" id="WP_084233835.1">
    <property type="nucleotide sequence ID" value="NZ_FWXW01000002.1"/>
</dbReference>
<dbReference type="GO" id="GO:0018812">
    <property type="term" value="F:3-hydroxyacyl-CoA dehydratase activity"/>
    <property type="evidence" value="ECO:0007669"/>
    <property type="project" value="UniProtKB-EC"/>
</dbReference>
<dbReference type="Gene3D" id="3.90.226.10">
    <property type="entry name" value="2-enoyl-CoA Hydratase, Chain A, domain 1"/>
    <property type="match status" value="1"/>
</dbReference>
<comment type="subunit">
    <text evidence="3">Homotetramer.</text>
</comment>
<evidence type="ECO:0000256" key="3">
    <source>
        <dbReference type="ARBA" id="ARBA00011881"/>
    </source>
</evidence>
<comment type="catalytic activity">
    <reaction evidence="5">
        <text>a short-chain (3S)-3-hydroxyacyl-CoA = a short-chain (2E)-enoyl-CoA + H2O</text>
        <dbReference type="Rhea" id="RHEA:52664"/>
        <dbReference type="ChEBI" id="CHEBI:15377"/>
        <dbReference type="ChEBI" id="CHEBI:87488"/>
        <dbReference type="ChEBI" id="CHEBI:136760"/>
        <dbReference type="EC" id="4.2.1.150"/>
    </reaction>
</comment>
<dbReference type="InterPro" id="IPR029045">
    <property type="entry name" value="ClpP/crotonase-like_dom_sf"/>
</dbReference>
<dbReference type="CDD" id="cd06558">
    <property type="entry name" value="crotonase-like"/>
    <property type="match status" value="1"/>
</dbReference>
<dbReference type="InterPro" id="IPR018376">
    <property type="entry name" value="Enoyl-CoA_hyd/isom_CS"/>
</dbReference>
<evidence type="ECO:0000256" key="1">
    <source>
        <dbReference type="ARBA" id="ARBA00005086"/>
    </source>
</evidence>
<dbReference type="InterPro" id="IPR014748">
    <property type="entry name" value="Enoyl-CoA_hydra_C"/>
</dbReference>
<keyword evidence="4" id="KW-0456">Lyase</keyword>
<evidence type="ECO:0000256" key="2">
    <source>
        <dbReference type="ARBA" id="ARBA00005254"/>
    </source>
</evidence>
<organism evidence="8 9">
    <name type="scientific">Papillibacter cinnamivorans DSM 12816</name>
    <dbReference type="NCBI Taxonomy" id="1122930"/>
    <lineage>
        <taxon>Bacteria</taxon>
        <taxon>Bacillati</taxon>
        <taxon>Bacillota</taxon>
        <taxon>Clostridia</taxon>
        <taxon>Eubacteriales</taxon>
        <taxon>Oscillospiraceae</taxon>
        <taxon>Papillibacter</taxon>
    </lineage>
</organism>
<dbReference type="Proteomes" id="UP000192790">
    <property type="component" value="Unassembled WGS sequence"/>
</dbReference>
<sequence>MNGLLYEKRGNVGIIRFNRPKVLNAVDTETAGEFSRLLDEIEADREVRCAVLTGEGRAFCAGGDIDEESGKGVQAAFEFAVTGDRLMEKMERLRVPIIAAINGYCLGGGLEFAMACDIRLAADSAVLGSPEVSLGTYPGWGGTQRLPRIVGASRAKELMMTCEKISAQEALRIGLADRVVRAEELMDEALKLAGTIAGRPPIAVSAVKISVNEGMQCDITRGIRLEANLFAQLYATEDLREAYTAYLEKRPPKPFTGR</sequence>
<accession>A0A1W1ZL54</accession>
<evidence type="ECO:0000313" key="8">
    <source>
        <dbReference type="EMBL" id="SMC49146.1"/>
    </source>
</evidence>
<protein>
    <recommendedName>
        <fullName evidence="6">short-chain-enoyl-CoA hydratase</fullName>
        <ecNumber evidence="6">4.2.1.150</ecNumber>
    </recommendedName>
</protein>
<dbReference type="EC" id="4.2.1.150" evidence="6"/>
<reference evidence="8 9" key="1">
    <citation type="submission" date="2017-04" db="EMBL/GenBank/DDBJ databases">
        <authorList>
            <person name="Afonso C.L."/>
            <person name="Miller P.J."/>
            <person name="Scott M.A."/>
            <person name="Spackman E."/>
            <person name="Goraichik I."/>
            <person name="Dimitrov K.M."/>
            <person name="Suarez D.L."/>
            <person name="Swayne D.E."/>
        </authorList>
    </citation>
    <scope>NUCLEOTIDE SEQUENCE [LARGE SCALE GENOMIC DNA]</scope>
    <source>
        <strain evidence="8 9">DSM 12816</strain>
    </source>
</reference>
<evidence type="ECO:0000313" key="9">
    <source>
        <dbReference type="Proteomes" id="UP000192790"/>
    </source>
</evidence>
<dbReference type="InterPro" id="IPR001753">
    <property type="entry name" value="Enoyl-CoA_hydra/iso"/>
</dbReference>
<proteinExistence type="inferred from homology"/>
<comment type="similarity">
    <text evidence="2 7">Belongs to the enoyl-CoA hydratase/isomerase family.</text>
</comment>
<dbReference type="SUPFAM" id="SSF52096">
    <property type="entry name" value="ClpP/crotonase"/>
    <property type="match status" value="1"/>
</dbReference>
<evidence type="ECO:0000256" key="4">
    <source>
        <dbReference type="ARBA" id="ARBA00023239"/>
    </source>
</evidence>
<evidence type="ECO:0000256" key="5">
    <source>
        <dbReference type="ARBA" id="ARBA00050624"/>
    </source>
</evidence>
<dbReference type="STRING" id="1122930.SAMN02745168_1215"/>
<dbReference type="OrthoDB" id="9775794at2"/>
<keyword evidence="9" id="KW-1185">Reference proteome</keyword>
<dbReference type="Gene3D" id="1.10.12.10">
    <property type="entry name" value="Lyase 2-enoyl-coa Hydratase, Chain A, domain 2"/>
    <property type="match status" value="1"/>
</dbReference>
<dbReference type="FunFam" id="3.90.226.10:FF:000009">
    <property type="entry name" value="Carnitinyl-CoA dehydratase"/>
    <property type="match status" value="1"/>
</dbReference>
<dbReference type="PANTHER" id="PTHR11941:SF54">
    <property type="entry name" value="ENOYL-COA HYDRATASE, MITOCHONDRIAL"/>
    <property type="match status" value="1"/>
</dbReference>
<dbReference type="AlphaFoldDB" id="A0A1W1ZL54"/>
<gene>
    <name evidence="8" type="ORF">SAMN02745168_1215</name>
</gene>
<dbReference type="PROSITE" id="PS00166">
    <property type="entry name" value="ENOYL_COA_HYDRATASE"/>
    <property type="match status" value="1"/>
</dbReference>
<comment type="pathway">
    <text evidence="1">Lipid metabolism; butanoate metabolism.</text>
</comment>
<dbReference type="FunFam" id="1.10.12.10:FF:000001">
    <property type="entry name" value="Probable enoyl-CoA hydratase, mitochondrial"/>
    <property type="match status" value="1"/>
</dbReference>
<dbReference type="Pfam" id="PF00378">
    <property type="entry name" value="ECH_1"/>
    <property type="match status" value="1"/>
</dbReference>
<dbReference type="EMBL" id="FWXW01000002">
    <property type="protein sequence ID" value="SMC49146.1"/>
    <property type="molecule type" value="Genomic_DNA"/>
</dbReference>
<dbReference type="PANTHER" id="PTHR11941">
    <property type="entry name" value="ENOYL-COA HYDRATASE-RELATED"/>
    <property type="match status" value="1"/>
</dbReference>
<name>A0A1W1ZL54_9FIRM</name>
<evidence type="ECO:0000256" key="6">
    <source>
        <dbReference type="ARBA" id="ARBA00067035"/>
    </source>
</evidence>